<keyword evidence="1" id="KW-0436">Ligase</keyword>
<keyword evidence="8" id="KW-1185">Reference proteome</keyword>
<dbReference type="InterPro" id="IPR005494">
    <property type="entry name" value="GSPS_pre-ATP-grasp-like_dom"/>
</dbReference>
<dbReference type="InterPro" id="IPR016185">
    <property type="entry name" value="PreATP-grasp_dom_sf"/>
</dbReference>
<dbReference type="Proteomes" id="UP000538292">
    <property type="component" value="Unassembled WGS sequence"/>
</dbReference>
<proteinExistence type="predicted"/>
<keyword evidence="2" id="KW-0479">Metal-binding</keyword>
<feature type="domain" description="Glutathionylspermidine synthase pre-ATP-grasp-like" evidence="6">
    <location>
        <begin position="2"/>
        <end position="111"/>
    </location>
</feature>
<dbReference type="SUPFAM" id="SSF52440">
    <property type="entry name" value="PreATP-grasp domain"/>
    <property type="match status" value="1"/>
</dbReference>
<reference evidence="7 8" key="1">
    <citation type="submission" date="2020-07" db="EMBL/GenBank/DDBJ databases">
        <title>Thermoactinomyces phylogeny.</title>
        <authorList>
            <person name="Dunlap C."/>
        </authorList>
    </citation>
    <scope>NUCLEOTIDE SEQUENCE [LARGE SCALE GENOMIC DNA]</scope>
    <source>
        <strain evidence="7 8">AMNI-1</strain>
    </source>
</reference>
<dbReference type="EMBL" id="JACEOL010000055">
    <property type="protein sequence ID" value="MBA4603506.1"/>
    <property type="molecule type" value="Genomic_DNA"/>
</dbReference>
<evidence type="ECO:0000256" key="5">
    <source>
        <dbReference type="ARBA" id="ARBA00022842"/>
    </source>
</evidence>
<evidence type="ECO:0000256" key="4">
    <source>
        <dbReference type="ARBA" id="ARBA00022840"/>
    </source>
</evidence>
<dbReference type="GO" id="GO:0046872">
    <property type="term" value="F:metal ion binding"/>
    <property type="evidence" value="ECO:0007669"/>
    <property type="project" value="UniProtKB-KW"/>
</dbReference>
<accession>A0A7W1XUI5</accession>
<evidence type="ECO:0000259" key="6">
    <source>
        <dbReference type="Pfam" id="PF03738"/>
    </source>
</evidence>
<evidence type="ECO:0000256" key="1">
    <source>
        <dbReference type="ARBA" id="ARBA00022598"/>
    </source>
</evidence>
<evidence type="ECO:0000313" key="7">
    <source>
        <dbReference type="EMBL" id="MBA4603506.1"/>
    </source>
</evidence>
<dbReference type="GO" id="GO:0016874">
    <property type="term" value="F:ligase activity"/>
    <property type="evidence" value="ECO:0007669"/>
    <property type="project" value="UniProtKB-KW"/>
</dbReference>
<comment type="caution">
    <text evidence="7">The sequence shown here is derived from an EMBL/GenBank/DDBJ whole genome shotgun (WGS) entry which is preliminary data.</text>
</comment>
<evidence type="ECO:0000313" key="8">
    <source>
        <dbReference type="Proteomes" id="UP000538292"/>
    </source>
</evidence>
<protein>
    <submittedName>
        <fullName evidence="7">Glutathionylspermidine synthase family protein</fullName>
    </submittedName>
</protein>
<keyword evidence="4" id="KW-0067">ATP-binding</keyword>
<keyword evidence="3" id="KW-0547">Nucleotide-binding</keyword>
<evidence type="ECO:0000256" key="2">
    <source>
        <dbReference type="ARBA" id="ARBA00022723"/>
    </source>
</evidence>
<dbReference type="AlphaFoldDB" id="A0A7W1XUI5"/>
<organism evidence="7 8">
    <name type="scientific">Thermoactinomyces mirandus</name>
    <dbReference type="NCBI Taxonomy" id="2756294"/>
    <lineage>
        <taxon>Bacteria</taxon>
        <taxon>Bacillati</taxon>
        <taxon>Bacillota</taxon>
        <taxon>Bacilli</taxon>
        <taxon>Bacillales</taxon>
        <taxon>Thermoactinomycetaceae</taxon>
        <taxon>Thermoactinomyces</taxon>
    </lineage>
</organism>
<dbReference type="GO" id="GO:0005524">
    <property type="term" value="F:ATP binding"/>
    <property type="evidence" value="ECO:0007669"/>
    <property type="project" value="UniProtKB-KW"/>
</dbReference>
<name>A0A7W1XUI5_9BACL</name>
<dbReference type="RefSeq" id="WP_181741978.1">
    <property type="nucleotide sequence ID" value="NZ_JACEOL010000055.1"/>
</dbReference>
<evidence type="ECO:0000256" key="3">
    <source>
        <dbReference type="ARBA" id="ARBA00022741"/>
    </source>
</evidence>
<dbReference type="Pfam" id="PF03738">
    <property type="entry name" value="GSP_synth"/>
    <property type="match status" value="1"/>
</dbReference>
<gene>
    <name evidence="7" type="ORF">H2C83_14565</name>
</gene>
<keyword evidence="5" id="KW-0460">Magnesium</keyword>
<sequence>MDTYEEDAGTTRYLMAKSGLSARFVPLSALAVRGDGLYADIPGRGYMHVDVLYRLHAIEILAQETDDDGYPTGAHLLSLMAKPGLVTINPPATLLSQTKALQALIWNLYETGTFFHADEREIYVADIFGKLL</sequence>